<dbReference type="AlphaFoldDB" id="A0A822EY09"/>
<accession>A0A822EY09</accession>
<proteinExistence type="predicted"/>
<feature type="non-terminal residue" evidence="2">
    <location>
        <position position="64"/>
    </location>
</feature>
<name>A0A822EY09_9BILA</name>
<evidence type="ECO:0000313" key="2">
    <source>
        <dbReference type="EMBL" id="CAF5114584.1"/>
    </source>
</evidence>
<dbReference type="EMBL" id="CAJOBR010077189">
    <property type="protein sequence ID" value="CAF5114584.1"/>
    <property type="molecule type" value="Genomic_DNA"/>
</dbReference>
<reference evidence="2" key="1">
    <citation type="submission" date="2021-02" db="EMBL/GenBank/DDBJ databases">
        <authorList>
            <person name="Nowell W R."/>
        </authorList>
    </citation>
    <scope>NUCLEOTIDE SEQUENCE</scope>
</reference>
<organism evidence="2 3">
    <name type="scientific">Rotaria socialis</name>
    <dbReference type="NCBI Taxonomy" id="392032"/>
    <lineage>
        <taxon>Eukaryota</taxon>
        <taxon>Metazoa</taxon>
        <taxon>Spiralia</taxon>
        <taxon>Gnathifera</taxon>
        <taxon>Rotifera</taxon>
        <taxon>Eurotatoria</taxon>
        <taxon>Bdelloidea</taxon>
        <taxon>Philodinida</taxon>
        <taxon>Philodinidae</taxon>
        <taxon>Rotaria</taxon>
    </lineage>
</organism>
<sequence>LAPFANETDVDEALRLFHVSTLSSAGSGNLAGIEGFTTREDQEEISRIEKQVRRRFVVGSQVSE</sequence>
<evidence type="ECO:0000313" key="1">
    <source>
        <dbReference type="EMBL" id="CAF5084922.1"/>
    </source>
</evidence>
<comment type="caution">
    <text evidence="2">The sequence shown here is derived from an EMBL/GenBank/DDBJ whole genome shotgun (WGS) entry which is preliminary data.</text>
</comment>
<gene>
    <name evidence="1" type="ORF">QYT958_LOCUS44093</name>
    <name evidence="2" type="ORF">QYT958_LOCUS45673</name>
</gene>
<dbReference type="EMBL" id="CAJOBR010066255">
    <property type="protein sequence ID" value="CAF5084922.1"/>
    <property type="molecule type" value="Genomic_DNA"/>
</dbReference>
<feature type="non-terminal residue" evidence="2">
    <location>
        <position position="1"/>
    </location>
</feature>
<protein>
    <submittedName>
        <fullName evidence="2">Uncharacterized protein</fullName>
    </submittedName>
</protein>
<dbReference type="Proteomes" id="UP000663848">
    <property type="component" value="Unassembled WGS sequence"/>
</dbReference>
<evidence type="ECO:0000313" key="3">
    <source>
        <dbReference type="Proteomes" id="UP000663848"/>
    </source>
</evidence>